<evidence type="ECO:0000256" key="2">
    <source>
        <dbReference type="ARBA" id="ARBA00022475"/>
    </source>
</evidence>
<feature type="coiled-coil region" evidence="6">
    <location>
        <begin position="249"/>
        <end position="276"/>
    </location>
</feature>
<gene>
    <name evidence="9" type="ORF">Q8A70_19565</name>
</gene>
<evidence type="ECO:0000256" key="4">
    <source>
        <dbReference type="ARBA" id="ARBA00022989"/>
    </source>
</evidence>
<dbReference type="RefSeq" id="WP_379958433.1">
    <property type="nucleotide sequence ID" value="NZ_JAUYVI010000006.1"/>
</dbReference>
<dbReference type="PANTHER" id="PTHR35007">
    <property type="entry name" value="INTEGRAL MEMBRANE PROTEIN-RELATED"/>
    <property type="match status" value="1"/>
</dbReference>
<evidence type="ECO:0000256" key="7">
    <source>
        <dbReference type="SAM" id="Phobius"/>
    </source>
</evidence>
<evidence type="ECO:0000256" key="3">
    <source>
        <dbReference type="ARBA" id="ARBA00022692"/>
    </source>
</evidence>
<dbReference type="InterPro" id="IPR018076">
    <property type="entry name" value="T2SS_GspF_dom"/>
</dbReference>
<sequence length="338" mass="36596">MPNLAANPVLLIYGIAGLAAIAMLLLGFGIYAAVTAPQARLKRRISTVVGDPLPAMVLPGTGRKDQNAGAKRKKQIQERLKHAEEARHKRRGSKLREQLVFAGLSISPQQFILYALLGGAIVTGLTFIFGLPPIMLPAVGLVAFLGIPKFVLGFLIKRRLKKFIAAFPDAIDIIVRGVRSGLTVGECLSIISQESPDPVGPEFRMVNEAIKLGQPMADALQRMSDRLPSPEFRYFTIVLGTQQTTGGNLAETLAKLSDVLRQRKKMRDKVQAMSSEAKASAGIIGSLPLFVMGALTFLAPDYVALLFTTETGNFMLAICVVVMGTGVMVMRKMINFDM</sequence>
<reference evidence="10" key="1">
    <citation type="submission" date="2023-08" db="EMBL/GenBank/DDBJ databases">
        <title>Rhodospirillaceae gen. nov., a novel taxon isolated from the Yangtze River Yuezi River estuary sludge.</title>
        <authorList>
            <person name="Ruan L."/>
        </authorList>
    </citation>
    <scope>NUCLEOTIDE SEQUENCE [LARGE SCALE GENOMIC DNA]</scope>
    <source>
        <strain evidence="10">R-7</strain>
    </source>
</reference>
<accession>A0ABU0YRS8</accession>
<feature type="transmembrane region" description="Helical" evidence="7">
    <location>
        <begin position="12"/>
        <end position="34"/>
    </location>
</feature>
<keyword evidence="2" id="KW-1003">Cell membrane</keyword>
<feature type="transmembrane region" description="Helical" evidence="7">
    <location>
        <begin position="134"/>
        <end position="156"/>
    </location>
</feature>
<evidence type="ECO:0000313" key="9">
    <source>
        <dbReference type="EMBL" id="MDQ7249897.1"/>
    </source>
</evidence>
<dbReference type="InterPro" id="IPR042094">
    <property type="entry name" value="T2SS_GspF_sf"/>
</dbReference>
<organism evidence="9 10">
    <name type="scientific">Dongia sedimenti</name>
    <dbReference type="NCBI Taxonomy" id="3064282"/>
    <lineage>
        <taxon>Bacteria</taxon>
        <taxon>Pseudomonadati</taxon>
        <taxon>Pseudomonadota</taxon>
        <taxon>Alphaproteobacteria</taxon>
        <taxon>Rhodospirillales</taxon>
        <taxon>Dongiaceae</taxon>
        <taxon>Dongia</taxon>
    </lineage>
</organism>
<proteinExistence type="predicted"/>
<protein>
    <submittedName>
        <fullName evidence="9">Type II secretion system F family protein</fullName>
    </submittedName>
</protein>
<comment type="subcellular location">
    <subcellularLocation>
        <location evidence="1">Cell membrane</location>
        <topology evidence="1">Multi-pass membrane protein</topology>
    </subcellularLocation>
</comment>
<dbReference type="Gene3D" id="1.20.81.30">
    <property type="entry name" value="Type II secretion system (T2SS), domain F"/>
    <property type="match status" value="1"/>
</dbReference>
<evidence type="ECO:0000256" key="5">
    <source>
        <dbReference type="ARBA" id="ARBA00023136"/>
    </source>
</evidence>
<evidence type="ECO:0000313" key="10">
    <source>
        <dbReference type="Proteomes" id="UP001230156"/>
    </source>
</evidence>
<feature type="domain" description="Type II secretion system protein GspF" evidence="8">
    <location>
        <begin position="172"/>
        <end position="295"/>
    </location>
</feature>
<dbReference type="PANTHER" id="PTHR35007:SF1">
    <property type="entry name" value="PILUS ASSEMBLY PROTEIN"/>
    <property type="match status" value="1"/>
</dbReference>
<comment type="caution">
    <text evidence="9">The sequence shown here is derived from an EMBL/GenBank/DDBJ whole genome shotgun (WGS) entry which is preliminary data.</text>
</comment>
<evidence type="ECO:0000256" key="1">
    <source>
        <dbReference type="ARBA" id="ARBA00004651"/>
    </source>
</evidence>
<keyword evidence="3 7" id="KW-0812">Transmembrane</keyword>
<feature type="transmembrane region" description="Helical" evidence="7">
    <location>
        <begin position="99"/>
        <end position="128"/>
    </location>
</feature>
<dbReference type="Proteomes" id="UP001230156">
    <property type="component" value="Unassembled WGS sequence"/>
</dbReference>
<evidence type="ECO:0000256" key="6">
    <source>
        <dbReference type="SAM" id="Coils"/>
    </source>
</evidence>
<keyword evidence="5 7" id="KW-0472">Membrane</keyword>
<keyword evidence="4 7" id="KW-1133">Transmembrane helix</keyword>
<keyword evidence="10" id="KW-1185">Reference proteome</keyword>
<dbReference type="Pfam" id="PF00482">
    <property type="entry name" value="T2SSF"/>
    <property type="match status" value="1"/>
</dbReference>
<keyword evidence="6" id="KW-0175">Coiled coil</keyword>
<evidence type="ECO:0000259" key="8">
    <source>
        <dbReference type="Pfam" id="PF00482"/>
    </source>
</evidence>
<feature type="transmembrane region" description="Helical" evidence="7">
    <location>
        <begin position="279"/>
        <end position="299"/>
    </location>
</feature>
<dbReference type="EMBL" id="JAUYVI010000006">
    <property type="protein sequence ID" value="MDQ7249897.1"/>
    <property type="molecule type" value="Genomic_DNA"/>
</dbReference>
<feature type="transmembrane region" description="Helical" evidence="7">
    <location>
        <begin position="311"/>
        <end position="330"/>
    </location>
</feature>
<name>A0ABU0YRS8_9PROT</name>